<dbReference type="AlphaFoldDB" id="A0A6J6NFF7"/>
<feature type="domain" description="Amidase" evidence="1">
    <location>
        <begin position="243"/>
        <end position="365"/>
    </location>
</feature>
<dbReference type="InterPro" id="IPR000120">
    <property type="entry name" value="Amidase"/>
</dbReference>
<evidence type="ECO:0000259" key="1">
    <source>
        <dbReference type="Pfam" id="PF01425"/>
    </source>
</evidence>
<dbReference type="SUPFAM" id="SSF75304">
    <property type="entry name" value="Amidase signature (AS) enzymes"/>
    <property type="match status" value="1"/>
</dbReference>
<evidence type="ECO:0000313" key="2">
    <source>
        <dbReference type="EMBL" id="CAB4684962.1"/>
    </source>
</evidence>
<sequence length="381" mass="39377">MEPVPPGIFITQCDPATPVAPGRRLAVKDLFDTAGVRSTYGSAVFAEHVPTVSASAVTRLEQAGYVMVGKTNLHEFAYGITSQNDHYGTVPNPAAPGRSSGGSSGGSAAALAGGHADLALGTDTGGSIRIPAACCGIVGFKPTFGLVAMDGVFPLAASFDHAGPMARDVDGCVTAMRLLVPERAWSTHVALGSLKVALAWTELADPLIRERVAHAASLLGVVTPVDFPEPIGTLPAFQQEIADVHRDLYAEFGELYGESIGIKIERCLGVSEAEATLARSERERYAERALTVLGSADVLVTPTLAFPAPASDVDELEVRDSVVRFTYPFDVLGWPAIALPCGVGVGGSPHSIQIVGRPGSDELVLAAAAALEAALSATVAP</sequence>
<dbReference type="Pfam" id="PF01425">
    <property type="entry name" value="Amidase"/>
    <property type="match status" value="2"/>
</dbReference>
<organism evidence="2">
    <name type="scientific">freshwater metagenome</name>
    <dbReference type="NCBI Taxonomy" id="449393"/>
    <lineage>
        <taxon>unclassified sequences</taxon>
        <taxon>metagenomes</taxon>
        <taxon>ecological metagenomes</taxon>
    </lineage>
</organism>
<proteinExistence type="predicted"/>
<protein>
    <submittedName>
        <fullName evidence="2">Unannotated protein</fullName>
    </submittedName>
</protein>
<dbReference type="GO" id="GO:0003824">
    <property type="term" value="F:catalytic activity"/>
    <property type="evidence" value="ECO:0007669"/>
    <property type="project" value="InterPro"/>
</dbReference>
<dbReference type="PANTHER" id="PTHR11895">
    <property type="entry name" value="TRANSAMIDASE"/>
    <property type="match status" value="1"/>
</dbReference>
<dbReference type="EMBL" id="CAEZXP010000001">
    <property type="protein sequence ID" value="CAB4684962.1"/>
    <property type="molecule type" value="Genomic_DNA"/>
</dbReference>
<dbReference type="Gene3D" id="3.90.1300.10">
    <property type="entry name" value="Amidase signature (AS) domain"/>
    <property type="match status" value="1"/>
</dbReference>
<dbReference type="PROSITE" id="PS00571">
    <property type="entry name" value="AMIDASES"/>
    <property type="match status" value="1"/>
</dbReference>
<accession>A0A6J6NFF7</accession>
<dbReference type="InterPro" id="IPR036928">
    <property type="entry name" value="AS_sf"/>
</dbReference>
<dbReference type="InterPro" id="IPR023631">
    <property type="entry name" value="Amidase_dom"/>
</dbReference>
<name>A0A6J6NFF7_9ZZZZ</name>
<gene>
    <name evidence="2" type="ORF">UFOPK2399_00212</name>
</gene>
<reference evidence="2" key="1">
    <citation type="submission" date="2020-05" db="EMBL/GenBank/DDBJ databases">
        <authorList>
            <person name="Chiriac C."/>
            <person name="Salcher M."/>
            <person name="Ghai R."/>
            <person name="Kavagutti S V."/>
        </authorList>
    </citation>
    <scope>NUCLEOTIDE SEQUENCE</scope>
</reference>
<dbReference type="PANTHER" id="PTHR11895:SF7">
    <property type="entry name" value="GLUTAMYL-TRNA(GLN) AMIDOTRANSFERASE SUBUNIT A, MITOCHONDRIAL"/>
    <property type="match status" value="1"/>
</dbReference>
<dbReference type="InterPro" id="IPR020556">
    <property type="entry name" value="Amidase_CS"/>
</dbReference>
<feature type="domain" description="Amidase" evidence="1">
    <location>
        <begin position="25"/>
        <end position="186"/>
    </location>
</feature>